<organism evidence="2 3">
    <name type="scientific">Aminobacter aminovorans</name>
    <name type="common">Chelatobacter heintzii</name>
    <dbReference type="NCBI Taxonomy" id="83263"/>
    <lineage>
        <taxon>Bacteria</taxon>
        <taxon>Pseudomonadati</taxon>
        <taxon>Pseudomonadota</taxon>
        <taxon>Alphaproteobacteria</taxon>
        <taxon>Hyphomicrobiales</taxon>
        <taxon>Phyllobacteriaceae</taxon>
        <taxon>Aminobacter</taxon>
    </lineage>
</organism>
<keyword evidence="1" id="KW-0472">Membrane</keyword>
<protein>
    <submittedName>
        <fullName evidence="2">Protein of uncharacterized function (DUF2474)</fullName>
    </submittedName>
</protein>
<dbReference type="InterPro" id="IPR018895">
    <property type="entry name" value="DUF2474"/>
</dbReference>
<reference evidence="2 3" key="1">
    <citation type="submission" date="2018-06" db="EMBL/GenBank/DDBJ databases">
        <authorList>
            <consortium name="Pathogen Informatics"/>
            <person name="Doyle S."/>
        </authorList>
    </citation>
    <scope>NUCLEOTIDE SEQUENCE [LARGE SCALE GENOMIC DNA]</scope>
    <source>
        <strain evidence="2 3">NCTC10684</strain>
    </source>
</reference>
<evidence type="ECO:0000256" key="1">
    <source>
        <dbReference type="SAM" id="Phobius"/>
    </source>
</evidence>
<dbReference type="Proteomes" id="UP000254701">
    <property type="component" value="Unassembled WGS sequence"/>
</dbReference>
<dbReference type="OrthoDB" id="6199137at2"/>
<dbReference type="Pfam" id="PF10617">
    <property type="entry name" value="DUF2474"/>
    <property type="match status" value="1"/>
</dbReference>
<accession>A0A381IMG8</accession>
<dbReference type="RefSeq" id="WP_115734676.1">
    <property type="nucleotide sequence ID" value="NZ_BAAAVY010000037.1"/>
</dbReference>
<dbReference type="AlphaFoldDB" id="A0A381IMG8"/>
<keyword evidence="1" id="KW-0812">Transmembrane</keyword>
<evidence type="ECO:0000313" key="2">
    <source>
        <dbReference type="EMBL" id="SUY29456.1"/>
    </source>
</evidence>
<keyword evidence="1" id="KW-1133">Transmembrane helix</keyword>
<evidence type="ECO:0000313" key="3">
    <source>
        <dbReference type="Proteomes" id="UP000254701"/>
    </source>
</evidence>
<name>A0A381IMG8_AMIAI</name>
<feature type="transmembrane region" description="Helical" evidence="1">
    <location>
        <begin position="15"/>
        <end position="36"/>
    </location>
</feature>
<gene>
    <name evidence="2" type="ORF">NCTC10684_05689</name>
</gene>
<dbReference type="EMBL" id="UFSM01000004">
    <property type="protein sequence ID" value="SUY29456.1"/>
    <property type="molecule type" value="Genomic_DNA"/>
</dbReference>
<sequence length="47" mass="5089">MAAPSQAPVSWSKRIGWLILIWAVSVLGLGAVAYLFRLLMNFAGLTV</sequence>
<proteinExistence type="predicted"/>